<dbReference type="Proteomes" id="UP001219525">
    <property type="component" value="Unassembled WGS sequence"/>
</dbReference>
<organism evidence="2 3">
    <name type="scientific">Mycena pura</name>
    <dbReference type="NCBI Taxonomy" id="153505"/>
    <lineage>
        <taxon>Eukaryota</taxon>
        <taxon>Fungi</taxon>
        <taxon>Dikarya</taxon>
        <taxon>Basidiomycota</taxon>
        <taxon>Agaricomycotina</taxon>
        <taxon>Agaricomycetes</taxon>
        <taxon>Agaricomycetidae</taxon>
        <taxon>Agaricales</taxon>
        <taxon>Marasmiineae</taxon>
        <taxon>Mycenaceae</taxon>
        <taxon>Mycena</taxon>
    </lineage>
</organism>
<protein>
    <submittedName>
        <fullName evidence="2">Uncharacterized protein</fullName>
    </submittedName>
</protein>
<keyword evidence="1" id="KW-0732">Signal</keyword>
<dbReference type="AlphaFoldDB" id="A0AAD6Y3Q5"/>
<proteinExistence type="predicted"/>
<accession>A0AAD6Y3Q5</accession>
<feature type="signal peptide" evidence="1">
    <location>
        <begin position="1"/>
        <end position="18"/>
    </location>
</feature>
<name>A0AAD6Y3Q5_9AGAR</name>
<sequence length="115" mass="11647">MFAINPLVLLLAASLVSAASTPVARVTGTFPVCAICPSVDTAGNAVGANAGFGLTPPERFCGYGDLGANGFITRCFYDNSGALTMGTEFCPPAPIAVNTPPNCQVVTEDCTAVTD</sequence>
<feature type="chain" id="PRO_5041906169" evidence="1">
    <location>
        <begin position="19"/>
        <end position="115"/>
    </location>
</feature>
<evidence type="ECO:0000313" key="2">
    <source>
        <dbReference type="EMBL" id="KAJ7195065.1"/>
    </source>
</evidence>
<evidence type="ECO:0000256" key="1">
    <source>
        <dbReference type="SAM" id="SignalP"/>
    </source>
</evidence>
<gene>
    <name evidence="2" type="ORF">GGX14DRAFT_475333</name>
</gene>
<evidence type="ECO:0000313" key="3">
    <source>
        <dbReference type="Proteomes" id="UP001219525"/>
    </source>
</evidence>
<dbReference type="EMBL" id="JARJCW010000093">
    <property type="protein sequence ID" value="KAJ7195065.1"/>
    <property type="molecule type" value="Genomic_DNA"/>
</dbReference>
<reference evidence="2" key="1">
    <citation type="submission" date="2023-03" db="EMBL/GenBank/DDBJ databases">
        <title>Massive genome expansion in bonnet fungi (Mycena s.s.) driven by repeated elements and novel gene families across ecological guilds.</title>
        <authorList>
            <consortium name="Lawrence Berkeley National Laboratory"/>
            <person name="Harder C.B."/>
            <person name="Miyauchi S."/>
            <person name="Viragh M."/>
            <person name="Kuo A."/>
            <person name="Thoen E."/>
            <person name="Andreopoulos B."/>
            <person name="Lu D."/>
            <person name="Skrede I."/>
            <person name="Drula E."/>
            <person name="Henrissat B."/>
            <person name="Morin E."/>
            <person name="Kohler A."/>
            <person name="Barry K."/>
            <person name="LaButti K."/>
            <person name="Morin E."/>
            <person name="Salamov A."/>
            <person name="Lipzen A."/>
            <person name="Mereny Z."/>
            <person name="Hegedus B."/>
            <person name="Baldrian P."/>
            <person name="Stursova M."/>
            <person name="Weitz H."/>
            <person name="Taylor A."/>
            <person name="Grigoriev I.V."/>
            <person name="Nagy L.G."/>
            <person name="Martin F."/>
            <person name="Kauserud H."/>
        </authorList>
    </citation>
    <scope>NUCLEOTIDE SEQUENCE</scope>
    <source>
        <strain evidence="2">9144</strain>
    </source>
</reference>
<comment type="caution">
    <text evidence="2">The sequence shown here is derived from an EMBL/GenBank/DDBJ whole genome shotgun (WGS) entry which is preliminary data.</text>
</comment>
<keyword evidence="3" id="KW-1185">Reference proteome</keyword>